<proteinExistence type="predicted"/>
<evidence type="ECO:0000313" key="2">
    <source>
        <dbReference type="EMBL" id="AXA26519.1"/>
    </source>
</evidence>
<gene>
    <name evidence="2" type="ORF">C1S65_21265</name>
</gene>
<dbReference type="EMBL" id="CP030750">
    <property type="protein sequence ID" value="AXA26519.1"/>
    <property type="molecule type" value="Genomic_DNA"/>
</dbReference>
<dbReference type="Proteomes" id="UP000251617">
    <property type="component" value="Chromosome"/>
</dbReference>
<organism evidence="2 3">
    <name type="scientific">Pseudomonas putida</name>
    <name type="common">Arthrobacter siderocapsulatus</name>
    <dbReference type="NCBI Taxonomy" id="303"/>
    <lineage>
        <taxon>Bacteria</taxon>
        <taxon>Pseudomonadati</taxon>
        <taxon>Pseudomonadota</taxon>
        <taxon>Gammaproteobacteria</taxon>
        <taxon>Pseudomonadales</taxon>
        <taxon>Pseudomonadaceae</taxon>
        <taxon>Pseudomonas</taxon>
    </lineage>
</organism>
<dbReference type="RefSeq" id="WP_112899064.1">
    <property type="nucleotide sequence ID" value="NZ_CP030750.1"/>
</dbReference>
<name>A0AAD0L9Z1_PSEPU</name>
<feature type="compositionally biased region" description="Low complexity" evidence="1">
    <location>
        <begin position="181"/>
        <end position="193"/>
    </location>
</feature>
<protein>
    <submittedName>
        <fullName evidence="2">Uncharacterized protein</fullName>
    </submittedName>
</protein>
<reference evidence="2 3" key="1">
    <citation type="submission" date="2018-06" db="EMBL/GenBank/DDBJ databases">
        <title>The genome of Pseudomonas putida NX-1, a lignin degrader.</title>
        <authorList>
            <person name="Xu Z."/>
        </authorList>
    </citation>
    <scope>NUCLEOTIDE SEQUENCE [LARGE SCALE GENOMIC DNA]</scope>
    <source>
        <strain evidence="2 3">NX-1</strain>
    </source>
</reference>
<accession>A0AAD0L9Z1</accession>
<evidence type="ECO:0000256" key="1">
    <source>
        <dbReference type="SAM" id="MobiDB-lite"/>
    </source>
</evidence>
<sequence length="595" mass="64160">MSTTPHLHAQNALLPRPTVDYSVRGELDPEKVPAGGTSLRVPATADTQVGDTLHAFWTGPENDENDSLTDYIPINQANAGREIPFPVPKRFVTASEGKQVGVKYEIERERQRLPSEELVLRIGSTQVHYPRPSVVQAPGDRLDPMVAQDGVEVLVTYPDMRTDQTITMYWQGTPGAGTPDPQSKPGSGSGSQSFDTLASVVGANVGKSVTLYYSVVSPGADRIESARTTLTVSPFADTDLPSPDADESRNGILDLSTFASDANLIASPWPLIAVGQRCWMEAKGENSDGSEYAKPVAIGLSITPSHLTDGLRLPLARRDLEGLRDNSTLTLSLRVTFDGAYDPASSQAFPIMNLRVVIKPATALPALAIVQAVGGKLAPLHALGSAIAKIRYPGMLPSDTLVLYYQESPGTYVPVEGYASGSATQTQYMTVPHAVLASHLGRSLVLNYRLIRADPTIPEASSQDLTLEVLPFSPEILRAPMPEQATDGVLDLKRFTADAALVLEDWFFMAAGQRLWLTVSGTLATGGPFSRQLAEAHVITAEQAGLALVYKLERRDLASLESGSELRFETWVNFEGNDRKTRALAFPVSTVTVRQ</sequence>
<feature type="region of interest" description="Disordered" evidence="1">
    <location>
        <begin position="171"/>
        <end position="193"/>
    </location>
</feature>
<evidence type="ECO:0000313" key="3">
    <source>
        <dbReference type="Proteomes" id="UP000251617"/>
    </source>
</evidence>
<dbReference type="AlphaFoldDB" id="A0AAD0L9Z1"/>